<proteinExistence type="predicted"/>
<dbReference type="AlphaFoldDB" id="A0A9N8YXV5"/>
<comment type="caution">
    <text evidence="1">The sequence shown here is derived from an EMBL/GenBank/DDBJ whole genome shotgun (WGS) entry which is preliminary data.</text>
</comment>
<keyword evidence="2" id="KW-1185">Reference proteome</keyword>
<dbReference type="EMBL" id="CAJVPI010000036">
    <property type="protein sequence ID" value="CAG8462870.1"/>
    <property type="molecule type" value="Genomic_DNA"/>
</dbReference>
<name>A0A9N8YXV5_9GLOM</name>
<gene>
    <name evidence="1" type="ORF">PBRASI_LOCUS678</name>
</gene>
<evidence type="ECO:0000313" key="1">
    <source>
        <dbReference type="EMBL" id="CAG8462870.1"/>
    </source>
</evidence>
<accession>A0A9N8YXV5</accession>
<sequence length="58" mass="6952">MEDTGELMTEAELERRAQKDLFIARFRSIWAVDLPGVDNQKKKRFHRISKPIRHPFQN</sequence>
<organism evidence="1 2">
    <name type="scientific">Paraglomus brasilianum</name>
    <dbReference type="NCBI Taxonomy" id="144538"/>
    <lineage>
        <taxon>Eukaryota</taxon>
        <taxon>Fungi</taxon>
        <taxon>Fungi incertae sedis</taxon>
        <taxon>Mucoromycota</taxon>
        <taxon>Glomeromycotina</taxon>
        <taxon>Glomeromycetes</taxon>
        <taxon>Paraglomerales</taxon>
        <taxon>Paraglomeraceae</taxon>
        <taxon>Paraglomus</taxon>
    </lineage>
</organism>
<dbReference type="Proteomes" id="UP000789739">
    <property type="component" value="Unassembled WGS sequence"/>
</dbReference>
<reference evidence="1" key="1">
    <citation type="submission" date="2021-06" db="EMBL/GenBank/DDBJ databases">
        <authorList>
            <person name="Kallberg Y."/>
            <person name="Tangrot J."/>
            <person name="Rosling A."/>
        </authorList>
    </citation>
    <scope>NUCLEOTIDE SEQUENCE</scope>
    <source>
        <strain evidence="1">BR232B</strain>
    </source>
</reference>
<protein>
    <submittedName>
        <fullName evidence="1">6003_t:CDS:1</fullName>
    </submittedName>
</protein>
<evidence type="ECO:0000313" key="2">
    <source>
        <dbReference type="Proteomes" id="UP000789739"/>
    </source>
</evidence>